<gene>
    <name evidence="7" type="ORF">SAMN06296273_0221</name>
</gene>
<dbReference type="PANTHER" id="PTHR30329:SF21">
    <property type="entry name" value="LIPOPROTEIN YIAD-RELATED"/>
    <property type="match status" value="1"/>
</dbReference>
<feature type="domain" description="OmpA-like" evidence="6">
    <location>
        <begin position="99"/>
        <end position="225"/>
    </location>
</feature>
<dbReference type="InterPro" id="IPR006665">
    <property type="entry name" value="OmpA-like"/>
</dbReference>
<keyword evidence="2 4" id="KW-0472">Membrane</keyword>
<evidence type="ECO:0000256" key="3">
    <source>
        <dbReference type="ARBA" id="ARBA00023237"/>
    </source>
</evidence>
<dbReference type="PROSITE" id="PS51123">
    <property type="entry name" value="OMPA_2"/>
    <property type="match status" value="1"/>
</dbReference>
<evidence type="ECO:0000259" key="6">
    <source>
        <dbReference type="PROSITE" id="PS51123"/>
    </source>
</evidence>
<dbReference type="InterPro" id="IPR002368">
    <property type="entry name" value="OmpA"/>
</dbReference>
<reference evidence="7 8" key="1">
    <citation type="submission" date="2017-08" db="EMBL/GenBank/DDBJ databases">
        <authorList>
            <person name="de Groot N.N."/>
        </authorList>
    </citation>
    <scope>NUCLEOTIDE SEQUENCE [LARGE SCALE GENOMIC DNA]</scope>
    <source>
        <strain evidence="7 8">Nm15</strain>
    </source>
</reference>
<evidence type="ECO:0000256" key="1">
    <source>
        <dbReference type="ARBA" id="ARBA00004442"/>
    </source>
</evidence>
<feature type="chain" id="PRO_5013126121" evidence="5">
    <location>
        <begin position="27"/>
        <end position="225"/>
    </location>
</feature>
<protein>
    <submittedName>
        <fullName evidence="7">OmpA-OmpF porin, OOP family</fullName>
    </submittedName>
</protein>
<dbReference type="InterPro" id="IPR050330">
    <property type="entry name" value="Bact_OuterMem_StrucFunc"/>
</dbReference>
<evidence type="ECO:0000256" key="2">
    <source>
        <dbReference type="ARBA" id="ARBA00023136"/>
    </source>
</evidence>
<evidence type="ECO:0000256" key="5">
    <source>
        <dbReference type="SAM" id="SignalP"/>
    </source>
</evidence>
<dbReference type="Pfam" id="PF00691">
    <property type="entry name" value="OmpA"/>
    <property type="match status" value="1"/>
</dbReference>
<feature type="signal peptide" evidence="5">
    <location>
        <begin position="1"/>
        <end position="26"/>
    </location>
</feature>
<evidence type="ECO:0000313" key="7">
    <source>
        <dbReference type="EMBL" id="SNX58756.1"/>
    </source>
</evidence>
<organism evidence="7 8">
    <name type="scientific">Nitrosomonas ureae</name>
    <dbReference type="NCBI Taxonomy" id="44577"/>
    <lineage>
        <taxon>Bacteria</taxon>
        <taxon>Pseudomonadati</taxon>
        <taxon>Pseudomonadota</taxon>
        <taxon>Betaproteobacteria</taxon>
        <taxon>Nitrosomonadales</taxon>
        <taxon>Nitrosomonadaceae</taxon>
        <taxon>Nitrosomonas</taxon>
    </lineage>
</organism>
<dbReference type="OrthoDB" id="1149075at2"/>
<dbReference type="CDD" id="cd07185">
    <property type="entry name" value="OmpA_C-like"/>
    <property type="match status" value="1"/>
</dbReference>
<evidence type="ECO:0000313" key="8">
    <source>
        <dbReference type="Proteomes" id="UP000242498"/>
    </source>
</evidence>
<accession>A0A285BUZ5</accession>
<comment type="subcellular location">
    <subcellularLocation>
        <location evidence="1">Cell outer membrane</location>
    </subcellularLocation>
</comment>
<dbReference type="PRINTS" id="PR01021">
    <property type="entry name" value="OMPADOMAIN"/>
</dbReference>
<dbReference type="GO" id="GO:0015288">
    <property type="term" value="F:porin activity"/>
    <property type="evidence" value="ECO:0007669"/>
    <property type="project" value="InterPro"/>
</dbReference>
<dbReference type="InterPro" id="IPR036737">
    <property type="entry name" value="OmpA-like_sf"/>
</dbReference>
<dbReference type="GO" id="GO:0009279">
    <property type="term" value="C:cell outer membrane"/>
    <property type="evidence" value="ECO:0007669"/>
    <property type="project" value="UniProtKB-SubCell"/>
</dbReference>
<dbReference type="InterPro" id="IPR006664">
    <property type="entry name" value="OMP_bac"/>
</dbReference>
<keyword evidence="3" id="KW-0998">Cell outer membrane</keyword>
<dbReference type="RefSeq" id="WP_096291640.1">
    <property type="nucleotide sequence ID" value="NZ_LT907782.1"/>
</dbReference>
<proteinExistence type="predicted"/>
<dbReference type="EMBL" id="LT907782">
    <property type="protein sequence ID" value="SNX58756.1"/>
    <property type="molecule type" value="Genomic_DNA"/>
</dbReference>
<sequence>MKKISAKNTLIGMVLIPAMFSGAVLAQEANTDQSATDTAATKPQAYGIDGRGEVARNSTGLCWRTSYWTPAMAIHECDPDLVKKPEVVAEAPAPVPVKTAPEKITFSADALFDFDSSKLKPNGIQSLNEFVTGIEGVKYDLIIAVGYADRIGSDEYNKALSLRRAESVKSHLVSRGIDPSLIFVDGKGEANPVTGSSCAGERKSKALIECLAPDRRVEIEVAGTR</sequence>
<name>A0A285BUZ5_9PROT</name>
<dbReference type="SUPFAM" id="SSF103088">
    <property type="entry name" value="OmpA-like"/>
    <property type="match status" value="1"/>
</dbReference>
<dbReference type="AlphaFoldDB" id="A0A285BUZ5"/>
<evidence type="ECO:0000256" key="4">
    <source>
        <dbReference type="PROSITE-ProRule" id="PRU00473"/>
    </source>
</evidence>
<dbReference type="PANTHER" id="PTHR30329">
    <property type="entry name" value="STATOR ELEMENT OF FLAGELLAR MOTOR COMPLEX"/>
    <property type="match status" value="1"/>
</dbReference>
<keyword evidence="5" id="KW-0732">Signal</keyword>
<dbReference type="Gene3D" id="3.30.1330.60">
    <property type="entry name" value="OmpA-like domain"/>
    <property type="match status" value="1"/>
</dbReference>
<dbReference type="Proteomes" id="UP000242498">
    <property type="component" value="Chromosome I"/>
</dbReference>
<dbReference type="PRINTS" id="PR01022">
    <property type="entry name" value="OUTRMMBRANEA"/>
</dbReference>